<reference evidence="5 6" key="1">
    <citation type="submission" date="2011-09" db="EMBL/GenBank/DDBJ databases">
        <title>The draft genome of Treponema saccharophilum DSM 2985.</title>
        <authorList>
            <consortium name="US DOE Joint Genome Institute (JGI-PGF)"/>
            <person name="Lucas S."/>
            <person name="Copeland A."/>
            <person name="Lapidus A."/>
            <person name="Glavina del Rio T."/>
            <person name="Dalin E."/>
            <person name="Tice H."/>
            <person name="Bruce D."/>
            <person name="Goodwin L."/>
            <person name="Pitluck S."/>
            <person name="Peters L."/>
            <person name="Kyrpides N."/>
            <person name="Mavromatis K."/>
            <person name="Ivanova N."/>
            <person name="Markowitz V."/>
            <person name="Cheng J.-F."/>
            <person name="Hugenholtz P."/>
            <person name="Woyke T."/>
            <person name="Wu D."/>
            <person name="Gronow S."/>
            <person name="Wellnitz S."/>
            <person name="Brambilla E."/>
            <person name="Klenk H.-P."/>
            <person name="Eisen J.A."/>
        </authorList>
    </citation>
    <scope>NUCLEOTIDE SEQUENCE [LARGE SCALE GENOMIC DNA]</scope>
    <source>
        <strain evidence="5 6">DSM 2985</strain>
    </source>
</reference>
<feature type="region of interest" description="Disordered" evidence="4">
    <location>
        <begin position="112"/>
        <end position="131"/>
    </location>
</feature>
<dbReference type="GO" id="GO:0003697">
    <property type="term" value="F:single-stranded DNA binding"/>
    <property type="evidence" value="ECO:0007669"/>
    <property type="project" value="InterPro"/>
</dbReference>
<evidence type="ECO:0000313" key="5">
    <source>
        <dbReference type="EMBL" id="EIC02045.1"/>
    </source>
</evidence>
<gene>
    <name evidence="5" type="ORF">TresaDRAFT_1381</name>
</gene>
<accession>H7EJV8</accession>
<dbReference type="PROSITE" id="PS50935">
    <property type="entry name" value="SSB"/>
    <property type="match status" value="1"/>
</dbReference>
<evidence type="ECO:0000256" key="4">
    <source>
        <dbReference type="SAM" id="MobiDB-lite"/>
    </source>
</evidence>
<evidence type="ECO:0000256" key="1">
    <source>
        <dbReference type="ARBA" id="ARBA00023125"/>
    </source>
</evidence>
<dbReference type="InterPro" id="IPR000424">
    <property type="entry name" value="Primosome_PriB/ssb"/>
</dbReference>
<dbReference type="CDD" id="cd04496">
    <property type="entry name" value="SSB_OBF"/>
    <property type="match status" value="1"/>
</dbReference>
<dbReference type="STRING" id="907348.TresaDRAFT_1381"/>
<dbReference type="AlphaFoldDB" id="H7EJV8"/>
<dbReference type="eggNOG" id="COG0629">
    <property type="taxonomic scope" value="Bacteria"/>
</dbReference>
<proteinExistence type="predicted"/>
<dbReference type="InterPro" id="IPR012340">
    <property type="entry name" value="NA-bd_OB-fold"/>
</dbReference>
<dbReference type="PIRSF" id="PIRSF002070">
    <property type="entry name" value="SSB"/>
    <property type="match status" value="1"/>
</dbReference>
<dbReference type="Proteomes" id="UP000003571">
    <property type="component" value="Unassembled WGS sequence"/>
</dbReference>
<dbReference type="Gene3D" id="2.40.50.140">
    <property type="entry name" value="Nucleic acid-binding proteins"/>
    <property type="match status" value="1"/>
</dbReference>
<dbReference type="Pfam" id="PF00436">
    <property type="entry name" value="SSB"/>
    <property type="match status" value="1"/>
</dbReference>
<evidence type="ECO:0000256" key="3">
    <source>
        <dbReference type="RuleBase" id="RU000524"/>
    </source>
</evidence>
<dbReference type="SUPFAM" id="SSF50249">
    <property type="entry name" value="Nucleic acid-binding proteins"/>
    <property type="match status" value="1"/>
</dbReference>
<dbReference type="NCBIfam" id="TIGR00621">
    <property type="entry name" value="ssb"/>
    <property type="match status" value="1"/>
</dbReference>
<organism evidence="5 6">
    <name type="scientific">Treponema saccharophilum DSM 2985</name>
    <dbReference type="NCBI Taxonomy" id="907348"/>
    <lineage>
        <taxon>Bacteria</taxon>
        <taxon>Pseudomonadati</taxon>
        <taxon>Spirochaetota</taxon>
        <taxon>Spirochaetia</taxon>
        <taxon>Spirochaetales</taxon>
        <taxon>Treponemataceae</taxon>
        <taxon>Treponema</taxon>
    </lineage>
</organism>
<keyword evidence="1 2" id="KW-0238">DNA-binding</keyword>
<evidence type="ECO:0000256" key="2">
    <source>
        <dbReference type="PIRNR" id="PIRNR002070"/>
    </source>
</evidence>
<protein>
    <recommendedName>
        <fullName evidence="2 3">Single-stranded DNA-binding protein</fullName>
    </recommendedName>
</protein>
<dbReference type="RefSeq" id="WP_002703679.1">
    <property type="nucleotide sequence ID" value="NZ_AGRW01000043.1"/>
</dbReference>
<sequence>MGALNQVIIEGNVVRDVSIREKPWGTKFCVVSLAVNHYYKDRQGNFAEEVGFYDVHVFGEANAQNLVKNGKKGVPLRVIGRLKQERWKNSDGKQASRNFIVAAHVDYLKRQTKTQDNAEEAKSKEEATKNEIFDMTRRMNDTTDSLTVDEADAAF</sequence>
<dbReference type="GO" id="GO:0006260">
    <property type="term" value="P:DNA replication"/>
    <property type="evidence" value="ECO:0007669"/>
    <property type="project" value="InterPro"/>
</dbReference>
<comment type="caution">
    <text evidence="5">The sequence shown here is derived from an EMBL/GenBank/DDBJ whole genome shotgun (WGS) entry which is preliminary data.</text>
</comment>
<feature type="compositionally biased region" description="Basic and acidic residues" evidence="4">
    <location>
        <begin position="119"/>
        <end position="131"/>
    </location>
</feature>
<name>H7EJV8_9SPIR</name>
<dbReference type="InterPro" id="IPR011344">
    <property type="entry name" value="ssDNA-bd"/>
</dbReference>
<evidence type="ECO:0000313" key="6">
    <source>
        <dbReference type="Proteomes" id="UP000003571"/>
    </source>
</evidence>
<dbReference type="OrthoDB" id="9809878at2"/>
<dbReference type="EMBL" id="AGRW01000043">
    <property type="protein sequence ID" value="EIC02045.1"/>
    <property type="molecule type" value="Genomic_DNA"/>
</dbReference>
<keyword evidence="6" id="KW-1185">Reference proteome</keyword>
<dbReference type="PATRIC" id="fig|907348.3.peg.1153"/>